<sequence>MTRKKVKLAFMSNDSARKATYKKRVKGIMKKVNELAILCDIPACAIISNPFNSKTNVWPNLEGAKQVIEKYLNSSKIDEAKNVSQESFLLQKITKAKEQLAKQLQDNHEKELTIRMIGYMKNKTLPDDLSVSDLKDFDKQIKKNLNEIDDKIVELKLSD</sequence>
<evidence type="ECO:0000313" key="7">
    <source>
        <dbReference type="EMBL" id="GAU25664.1"/>
    </source>
</evidence>
<organism evidence="7 8">
    <name type="scientific">Trifolium subterraneum</name>
    <name type="common">Subterranean clover</name>
    <dbReference type="NCBI Taxonomy" id="3900"/>
    <lineage>
        <taxon>Eukaryota</taxon>
        <taxon>Viridiplantae</taxon>
        <taxon>Streptophyta</taxon>
        <taxon>Embryophyta</taxon>
        <taxon>Tracheophyta</taxon>
        <taxon>Spermatophyta</taxon>
        <taxon>Magnoliopsida</taxon>
        <taxon>eudicotyledons</taxon>
        <taxon>Gunneridae</taxon>
        <taxon>Pentapetalae</taxon>
        <taxon>rosids</taxon>
        <taxon>fabids</taxon>
        <taxon>Fabales</taxon>
        <taxon>Fabaceae</taxon>
        <taxon>Papilionoideae</taxon>
        <taxon>50 kb inversion clade</taxon>
        <taxon>NPAAA clade</taxon>
        <taxon>Hologalegina</taxon>
        <taxon>IRL clade</taxon>
        <taxon>Trifolieae</taxon>
        <taxon>Trifolium</taxon>
    </lineage>
</organism>
<dbReference type="PANTHER" id="PTHR48019">
    <property type="entry name" value="SERUM RESPONSE FACTOR HOMOLOG"/>
    <property type="match status" value="1"/>
</dbReference>
<dbReference type="AlphaFoldDB" id="A0A2Z6LZS6"/>
<evidence type="ECO:0000259" key="6">
    <source>
        <dbReference type="PROSITE" id="PS50066"/>
    </source>
</evidence>
<dbReference type="Pfam" id="PF00319">
    <property type="entry name" value="SRF-TF"/>
    <property type="match status" value="1"/>
</dbReference>
<comment type="subcellular location">
    <subcellularLocation>
        <location evidence="1">Nucleus</location>
    </subcellularLocation>
</comment>
<dbReference type="Proteomes" id="UP000242715">
    <property type="component" value="Unassembled WGS sequence"/>
</dbReference>
<dbReference type="CDD" id="cd00266">
    <property type="entry name" value="MADS_SRF_like"/>
    <property type="match status" value="1"/>
</dbReference>
<dbReference type="EMBL" id="DF973317">
    <property type="protein sequence ID" value="GAU25664.1"/>
    <property type="molecule type" value="Genomic_DNA"/>
</dbReference>
<dbReference type="GO" id="GO:0005634">
    <property type="term" value="C:nucleus"/>
    <property type="evidence" value="ECO:0007669"/>
    <property type="project" value="UniProtKB-SubCell"/>
</dbReference>
<evidence type="ECO:0000256" key="1">
    <source>
        <dbReference type="ARBA" id="ARBA00004123"/>
    </source>
</evidence>
<evidence type="ECO:0000256" key="3">
    <source>
        <dbReference type="ARBA" id="ARBA00023125"/>
    </source>
</evidence>
<dbReference type="OrthoDB" id="779403at2759"/>
<name>A0A2Z6LZS6_TRISU</name>
<dbReference type="SMART" id="SM00432">
    <property type="entry name" value="MADS"/>
    <property type="match status" value="1"/>
</dbReference>
<evidence type="ECO:0000313" key="8">
    <source>
        <dbReference type="Proteomes" id="UP000242715"/>
    </source>
</evidence>
<protein>
    <recommendedName>
        <fullName evidence="6">MADS-box domain-containing protein</fullName>
    </recommendedName>
</protein>
<reference evidence="8" key="1">
    <citation type="journal article" date="2017" name="Front. Plant Sci.">
        <title>Climate Clever Clovers: New Paradigm to Reduce the Environmental Footprint of Ruminants by Breeding Low Methanogenic Forages Utilizing Haplotype Variation.</title>
        <authorList>
            <person name="Kaur P."/>
            <person name="Appels R."/>
            <person name="Bayer P.E."/>
            <person name="Keeble-Gagnere G."/>
            <person name="Wang J."/>
            <person name="Hirakawa H."/>
            <person name="Shirasawa K."/>
            <person name="Vercoe P."/>
            <person name="Stefanova K."/>
            <person name="Durmic Z."/>
            <person name="Nichols P."/>
            <person name="Revell C."/>
            <person name="Isobe S.N."/>
            <person name="Edwards D."/>
            <person name="Erskine W."/>
        </authorList>
    </citation>
    <scope>NUCLEOTIDE SEQUENCE [LARGE SCALE GENOMIC DNA]</scope>
    <source>
        <strain evidence="8">cv. Daliak</strain>
    </source>
</reference>
<dbReference type="GO" id="GO:0045944">
    <property type="term" value="P:positive regulation of transcription by RNA polymerase II"/>
    <property type="evidence" value="ECO:0007669"/>
    <property type="project" value="InterPro"/>
</dbReference>
<dbReference type="GO" id="GO:0000987">
    <property type="term" value="F:cis-regulatory region sequence-specific DNA binding"/>
    <property type="evidence" value="ECO:0007669"/>
    <property type="project" value="InterPro"/>
</dbReference>
<keyword evidence="2" id="KW-0805">Transcription regulation</keyword>
<dbReference type="InterPro" id="IPR036879">
    <property type="entry name" value="TF_MADSbox_sf"/>
</dbReference>
<dbReference type="GO" id="GO:0000981">
    <property type="term" value="F:DNA-binding transcription factor activity, RNA polymerase II-specific"/>
    <property type="evidence" value="ECO:0007669"/>
    <property type="project" value="InterPro"/>
</dbReference>
<keyword evidence="5" id="KW-0539">Nucleus</keyword>
<evidence type="ECO:0000256" key="4">
    <source>
        <dbReference type="ARBA" id="ARBA00023163"/>
    </source>
</evidence>
<keyword evidence="8" id="KW-1185">Reference proteome</keyword>
<accession>A0A2Z6LZS6</accession>
<evidence type="ECO:0000256" key="5">
    <source>
        <dbReference type="ARBA" id="ARBA00023242"/>
    </source>
</evidence>
<feature type="domain" description="MADS-box" evidence="6">
    <location>
        <begin position="1"/>
        <end position="47"/>
    </location>
</feature>
<keyword evidence="3" id="KW-0238">DNA-binding</keyword>
<evidence type="ECO:0000256" key="2">
    <source>
        <dbReference type="ARBA" id="ARBA00023015"/>
    </source>
</evidence>
<gene>
    <name evidence="7" type="ORF">TSUD_265910</name>
</gene>
<dbReference type="GO" id="GO:0046983">
    <property type="term" value="F:protein dimerization activity"/>
    <property type="evidence" value="ECO:0007669"/>
    <property type="project" value="InterPro"/>
</dbReference>
<proteinExistence type="predicted"/>
<dbReference type="PRINTS" id="PR00404">
    <property type="entry name" value="MADSDOMAIN"/>
</dbReference>
<dbReference type="PROSITE" id="PS50066">
    <property type="entry name" value="MADS_BOX_2"/>
    <property type="match status" value="1"/>
</dbReference>
<dbReference type="InterPro" id="IPR050142">
    <property type="entry name" value="MADS-box/MEF2_TF"/>
</dbReference>
<keyword evidence="4" id="KW-0804">Transcription</keyword>
<dbReference type="InterPro" id="IPR033897">
    <property type="entry name" value="SRF-like_MADS-box"/>
</dbReference>
<dbReference type="InterPro" id="IPR002100">
    <property type="entry name" value="TF_MADSbox"/>
</dbReference>
<dbReference type="SUPFAM" id="SSF55455">
    <property type="entry name" value="SRF-like"/>
    <property type="match status" value="1"/>
</dbReference>
<dbReference type="Gene3D" id="3.40.1810.10">
    <property type="entry name" value="Transcription factor, MADS-box"/>
    <property type="match status" value="1"/>
</dbReference>